<name>A0ABN9PDT6_9DINO</name>
<feature type="domain" description="Tyr recombinase" evidence="3">
    <location>
        <begin position="1325"/>
        <end position="1514"/>
    </location>
</feature>
<keyword evidence="5" id="KW-1185">Reference proteome</keyword>
<evidence type="ECO:0000256" key="2">
    <source>
        <dbReference type="SAM" id="MobiDB-lite"/>
    </source>
</evidence>
<gene>
    <name evidence="4" type="ORF">PCOR1329_LOCUS2085</name>
</gene>
<evidence type="ECO:0000256" key="1">
    <source>
        <dbReference type="ARBA" id="ARBA00023172"/>
    </source>
</evidence>
<dbReference type="InterPro" id="IPR011010">
    <property type="entry name" value="DNA_brk_join_enz"/>
</dbReference>
<feature type="region of interest" description="Disordered" evidence="2">
    <location>
        <begin position="1164"/>
        <end position="1205"/>
    </location>
</feature>
<dbReference type="InterPro" id="IPR052055">
    <property type="entry name" value="Hepadnavirus_pol/RT"/>
</dbReference>
<dbReference type="InterPro" id="IPR002104">
    <property type="entry name" value="Integrase_catalytic"/>
</dbReference>
<sequence>MAGLALGLAPVVRDWAATGLYAANLWTSLRRDCHCTCTFTGEHDRELLQVLQRQLDRCGPEQLRSAPLECPSVFWELYCLYSLEERLYHERLLCAHVEGSRRAVATPDGDVYVEDFADEDHVEIHRAGPRGGAPPQLRKKMLCRFDLDEQGLVSLMDEGARLAESERREALCESVPPGPVPIRRLRGKQHAPPAAADCGTDTPRGSESRLGFRRGSPVDVTFATVYALDDRAMASFPEGVITLGRAGALSDEDEVLDERILRYRRSGTGQQRRAFAEVVAEQRKVLSTQECRVQGPATIGWLLQAHLEQGSGPVQRHYWWRQILGLAAADPGVDEHLFLCELIETASTADQLNLPGCEAFELAARRFQLWEEVYSEALRQVEVSGTAGATADSDGWLDERRIFLGGTRSTGHALASPSLEKHVAERMQEESAILKEGRKGREERRMARGVSSSGADAAPGGVSDTGMARDALPLPLGATLDELLHGAAARLLPHGGGRRGRQRRRQEVWLREGIAALNDLGGRGGDAPAGAPAACQVAAVRRLAQLYGRVGPPPSDVTPLGAWQTLQASRNGYADVMAEGASTTYRKGAMALPRAAAGRVRLTDVLPPHLQSLLFDSSQMLREPEARNFAMGEAPRVCAMDPVLQRHGYQFGECLSELLSAGIIERAAEGSIIERAGIFFVPKKDSSLRLIFDARRSNAHFQDPPYTLLASGEALANLEVDAAGGIAVAFGDVECCFYQYELPSWARAFFGLPAEAHAHVLSTISPGAPWIADKVPTPALGAQCATAKMLHIDSVAVFTSGSGDPALEVERMLAALGARGIQASFDRDDGDLHTLLGFVLHKPSATWRLPHSKFWRLKFSLDFALAPGRLVTGRELERLMGHITAAVMLQRHMLSLFHAIYEFCRRSRDKRQPLWSSVRRELSWFRALLPCVTVSLSRPWCERVTATDASPWGFGVVEQPWPISEVRRVGSLSERSRFRGVLTADYAPRDTLVEQQLLHASAADVTAEGTLTHVEEVPAARLLADPWAVAGARRWRRAAAIHVLEAEGARWAVRRLARNSQLHGHRHLILGDSLGVVCACEKGRAAHFALNVVCREICAVSIASGMQLRFRWIPSELNPGDAPSRRFMPGAGKHHVVGQCSTPPGLAENATAYWVNPAYGKRARDAAEPRPAPTTRRASDWRGGHGPPGPSGPRRGWTSQAPLSDRPAEICARRARLCPRLSRLAARRVRRATELSYLRALTMLLGWLRLLALPSWTPAQWDETLVDYSEWAFDRGMGREAFSRTLCALVWGEPALGGPVRRLFPAAHASLSGWTRLQPGHSRPPLPRALALAMAAVLASMGKPDSGLCILVAFECYLRPSEAATLLAKQLLPGRCKEVGVLQHPLLILHPEELATSSKTGEFDSTVAFDLPRHHWIGRAVVRLQRLRHEDELLFQISYPQLLADFHAACQYLKLEGLGFSPRCLRHGGATRDRAAGCRSLLEVQRRGMWRAASSVRRYDKAGRLALAMRNLSSAQRKSCEIWAAAAPRLFDSAYVLPSAPAAL</sequence>
<evidence type="ECO:0000313" key="4">
    <source>
        <dbReference type="EMBL" id="CAK0791020.1"/>
    </source>
</evidence>
<feature type="non-terminal residue" evidence="4">
    <location>
        <position position="1544"/>
    </location>
</feature>
<comment type="caution">
    <text evidence="4">The sequence shown here is derived from an EMBL/GenBank/DDBJ whole genome shotgun (WGS) entry which is preliminary data.</text>
</comment>
<dbReference type="Gene3D" id="1.10.443.10">
    <property type="entry name" value="Intergrase catalytic core"/>
    <property type="match status" value="1"/>
</dbReference>
<feature type="compositionally biased region" description="Basic and acidic residues" evidence="2">
    <location>
        <begin position="437"/>
        <end position="446"/>
    </location>
</feature>
<reference evidence="4" key="1">
    <citation type="submission" date="2023-10" db="EMBL/GenBank/DDBJ databases">
        <authorList>
            <person name="Chen Y."/>
            <person name="Shah S."/>
            <person name="Dougan E. K."/>
            <person name="Thang M."/>
            <person name="Chan C."/>
        </authorList>
    </citation>
    <scope>NUCLEOTIDE SEQUENCE [LARGE SCALE GENOMIC DNA]</scope>
</reference>
<dbReference type="SUPFAM" id="SSF56349">
    <property type="entry name" value="DNA breaking-rejoining enzymes"/>
    <property type="match status" value="1"/>
</dbReference>
<proteinExistence type="predicted"/>
<evidence type="ECO:0000313" key="5">
    <source>
        <dbReference type="Proteomes" id="UP001189429"/>
    </source>
</evidence>
<keyword evidence="1" id="KW-0233">DNA recombination</keyword>
<feature type="region of interest" description="Disordered" evidence="2">
    <location>
        <begin position="437"/>
        <end position="462"/>
    </location>
</feature>
<dbReference type="SUPFAM" id="SSF56672">
    <property type="entry name" value="DNA/RNA polymerases"/>
    <property type="match status" value="1"/>
</dbReference>
<dbReference type="InterPro" id="IPR013762">
    <property type="entry name" value="Integrase-like_cat_sf"/>
</dbReference>
<dbReference type="PANTHER" id="PTHR33050">
    <property type="entry name" value="REVERSE TRANSCRIPTASE DOMAIN-CONTAINING PROTEIN"/>
    <property type="match status" value="1"/>
</dbReference>
<protein>
    <recommendedName>
        <fullName evidence="3">Tyr recombinase domain-containing protein</fullName>
    </recommendedName>
</protein>
<dbReference type="InterPro" id="IPR043502">
    <property type="entry name" value="DNA/RNA_pol_sf"/>
</dbReference>
<evidence type="ECO:0000259" key="3">
    <source>
        <dbReference type="PROSITE" id="PS51898"/>
    </source>
</evidence>
<feature type="region of interest" description="Disordered" evidence="2">
    <location>
        <begin position="187"/>
        <end position="212"/>
    </location>
</feature>
<accession>A0ABN9PDT6</accession>
<dbReference type="Proteomes" id="UP001189429">
    <property type="component" value="Unassembled WGS sequence"/>
</dbReference>
<organism evidence="4 5">
    <name type="scientific">Prorocentrum cordatum</name>
    <dbReference type="NCBI Taxonomy" id="2364126"/>
    <lineage>
        <taxon>Eukaryota</taxon>
        <taxon>Sar</taxon>
        <taxon>Alveolata</taxon>
        <taxon>Dinophyceae</taxon>
        <taxon>Prorocentrales</taxon>
        <taxon>Prorocentraceae</taxon>
        <taxon>Prorocentrum</taxon>
    </lineage>
</organism>
<dbReference type="EMBL" id="CAUYUJ010000516">
    <property type="protein sequence ID" value="CAK0791020.1"/>
    <property type="molecule type" value="Genomic_DNA"/>
</dbReference>
<dbReference type="PROSITE" id="PS51898">
    <property type="entry name" value="TYR_RECOMBINASE"/>
    <property type="match status" value="1"/>
</dbReference>
<dbReference type="PANTHER" id="PTHR33050:SF7">
    <property type="entry name" value="RIBONUCLEASE H"/>
    <property type="match status" value="1"/>
</dbReference>